<name>A0A1X0JAS7_9MYCO</name>
<reference evidence="2 3" key="1">
    <citation type="submission" date="2016-12" db="EMBL/GenBank/DDBJ databases">
        <title>The new phylogeny of genus Mycobacterium.</title>
        <authorList>
            <person name="Tortoli E."/>
            <person name="Trovato A."/>
            <person name="Cirillo D.M."/>
        </authorList>
    </citation>
    <scope>NUCLEOTIDE SEQUENCE [LARGE SCALE GENOMIC DNA]</scope>
    <source>
        <strain evidence="2 3">CCUG 66554</strain>
    </source>
</reference>
<dbReference type="Proteomes" id="UP000192434">
    <property type="component" value="Unassembled WGS sequence"/>
</dbReference>
<accession>A0A1X0JAS7</accession>
<evidence type="ECO:0000313" key="3">
    <source>
        <dbReference type="Proteomes" id="UP000192434"/>
    </source>
</evidence>
<dbReference type="AlphaFoldDB" id="A0A1X0JAS7"/>
<feature type="chain" id="PRO_5012597322" description="DUF732 domain-containing protein" evidence="1">
    <location>
        <begin position="40"/>
        <end position="132"/>
    </location>
</feature>
<dbReference type="EMBL" id="MVII01000006">
    <property type="protein sequence ID" value="ORB59656.1"/>
    <property type="molecule type" value="Genomic_DNA"/>
</dbReference>
<organism evidence="2 3">
    <name type="scientific">Mycobacteroides saopaulense</name>
    <dbReference type="NCBI Taxonomy" id="1578165"/>
    <lineage>
        <taxon>Bacteria</taxon>
        <taxon>Bacillati</taxon>
        <taxon>Actinomycetota</taxon>
        <taxon>Actinomycetes</taxon>
        <taxon>Mycobacteriales</taxon>
        <taxon>Mycobacteriaceae</taxon>
        <taxon>Mycobacteroides</taxon>
    </lineage>
</organism>
<proteinExistence type="predicted"/>
<comment type="caution">
    <text evidence="2">The sequence shown here is derived from an EMBL/GenBank/DDBJ whole genome shotgun (WGS) entry which is preliminary data.</text>
</comment>
<feature type="signal peptide" evidence="1">
    <location>
        <begin position="1"/>
        <end position="39"/>
    </location>
</feature>
<evidence type="ECO:0000256" key="1">
    <source>
        <dbReference type="SAM" id="SignalP"/>
    </source>
</evidence>
<dbReference type="RefSeq" id="WP_083013964.1">
    <property type="nucleotide sequence ID" value="NZ_MVII01000006.1"/>
</dbReference>
<evidence type="ECO:0000313" key="2">
    <source>
        <dbReference type="EMBL" id="ORB59656.1"/>
    </source>
</evidence>
<keyword evidence="1" id="KW-0732">Signal</keyword>
<protein>
    <recommendedName>
        <fullName evidence="4">DUF732 domain-containing protein</fullName>
    </recommendedName>
</protein>
<gene>
    <name evidence="2" type="ORF">BST43_06570</name>
</gene>
<sequence length="132" mass="14300">MNKTRTSKTLANISKKSGAALVAAPALVAGLIAAPSAHASTLWAAVAWKSDKTVQRFYNYPEMTQMVFDIQGWSKDAGYQPFSSGNCGAVATYTDPLEYTRFSYATGKTRDEASRKALAPLDAYLLDSFCQD</sequence>
<evidence type="ECO:0008006" key="4">
    <source>
        <dbReference type="Google" id="ProtNLM"/>
    </source>
</evidence>
<dbReference type="OrthoDB" id="10016421at2"/>